<sequence length="106" mass="11585">QAETGSINVRQADEPADCRGAIDTQGNVLGTDDYRLFTICFWRNADGMPVLFNNGFRPLIRSRVTSTVRGSKRLATLSPVDGLLFQFTVNHWRVGGSTQIPSGSSP</sequence>
<feature type="non-terminal residue" evidence="1">
    <location>
        <position position="106"/>
    </location>
</feature>
<protein>
    <submittedName>
        <fullName evidence="1">Uncharacterized protein</fullName>
    </submittedName>
</protein>
<gene>
    <name evidence="1" type="ORF">HAX54_036869</name>
</gene>
<evidence type="ECO:0000313" key="1">
    <source>
        <dbReference type="EMBL" id="MCD9646715.1"/>
    </source>
</evidence>
<feature type="non-terminal residue" evidence="1">
    <location>
        <position position="1"/>
    </location>
</feature>
<organism evidence="1 2">
    <name type="scientific">Datura stramonium</name>
    <name type="common">Jimsonweed</name>
    <name type="synonym">Common thornapple</name>
    <dbReference type="NCBI Taxonomy" id="4076"/>
    <lineage>
        <taxon>Eukaryota</taxon>
        <taxon>Viridiplantae</taxon>
        <taxon>Streptophyta</taxon>
        <taxon>Embryophyta</taxon>
        <taxon>Tracheophyta</taxon>
        <taxon>Spermatophyta</taxon>
        <taxon>Magnoliopsida</taxon>
        <taxon>eudicotyledons</taxon>
        <taxon>Gunneridae</taxon>
        <taxon>Pentapetalae</taxon>
        <taxon>asterids</taxon>
        <taxon>lamiids</taxon>
        <taxon>Solanales</taxon>
        <taxon>Solanaceae</taxon>
        <taxon>Solanoideae</taxon>
        <taxon>Datureae</taxon>
        <taxon>Datura</taxon>
    </lineage>
</organism>
<dbReference type="EMBL" id="JACEIK010004901">
    <property type="protein sequence ID" value="MCD9646715.1"/>
    <property type="molecule type" value="Genomic_DNA"/>
</dbReference>
<name>A0ABS8VHD8_DATST</name>
<reference evidence="1 2" key="1">
    <citation type="journal article" date="2021" name="BMC Genomics">
        <title>Datura genome reveals duplications of psychoactive alkaloid biosynthetic genes and high mutation rate following tissue culture.</title>
        <authorList>
            <person name="Rajewski A."/>
            <person name="Carter-House D."/>
            <person name="Stajich J."/>
            <person name="Litt A."/>
        </authorList>
    </citation>
    <scope>NUCLEOTIDE SEQUENCE [LARGE SCALE GENOMIC DNA]</scope>
    <source>
        <strain evidence="1">AR-01</strain>
    </source>
</reference>
<proteinExistence type="predicted"/>
<accession>A0ABS8VHD8</accession>
<evidence type="ECO:0000313" key="2">
    <source>
        <dbReference type="Proteomes" id="UP000823775"/>
    </source>
</evidence>
<dbReference type="Proteomes" id="UP000823775">
    <property type="component" value="Unassembled WGS sequence"/>
</dbReference>
<comment type="caution">
    <text evidence="1">The sequence shown here is derived from an EMBL/GenBank/DDBJ whole genome shotgun (WGS) entry which is preliminary data.</text>
</comment>
<keyword evidence="2" id="KW-1185">Reference proteome</keyword>